<dbReference type="GeneTree" id="ENSGT00940000153064"/>
<dbReference type="PANTHER" id="PTHR19446">
    <property type="entry name" value="REVERSE TRANSCRIPTASES"/>
    <property type="match status" value="1"/>
</dbReference>
<dbReference type="GO" id="GO:0003964">
    <property type="term" value="F:RNA-directed DNA polymerase activity"/>
    <property type="evidence" value="ECO:0007669"/>
    <property type="project" value="UniProtKB-EC"/>
</dbReference>
<dbReference type="EC" id="2.7.7.49" evidence="1"/>
<dbReference type="Pfam" id="PF00078">
    <property type="entry name" value="RVT_1"/>
    <property type="match status" value="1"/>
</dbReference>
<dbReference type="SMR" id="A0A5F8ABY4"/>
<evidence type="ECO:0000313" key="4">
    <source>
        <dbReference type="Proteomes" id="UP000006718"/>
    </source>
</evidence>
<dbReference type="InterPro" id="IPR043502">
    <property type="entry name" value="DNA/RNA_pol_sf"/>
</dbReference>
<sequence>MENKKKAGFAILVSDKTDFKPTKIRKDKKGHYIMVKGSIQQEELTILNIYAPNTGAPRFIKQVLRHLQRDFTDEFYQKYKEELVPFLLKLFQSIGKEGILPNSFYEDDIILIPKPGRDTTEKENFRLISLMNIDAKILNKLLANQIQQHIKKLIHHDQVGFIPAMQGWFNICKSINVIQHINRTKDKNHIIISIDAEKAFDKIQHPFMLKTLNKLGIDGTSLKIIRAIYDKPIANIILNGQKLEAFPLKTGTRQGCPLSPLLFNIVLEVLVRAIRQEKERKGIQLGKEEVKLSLFVDDMIVYLENPIISAQNFLKLISNFSKVLGYKINVQKSQAFLYTNNRQTESQIME</sequence>
<evidence type="ECO:0000256" key="1">
    <source>
        <dbReference type="ARBA" id="ARBA00012493"/>
    </source>
</evidence>
<evidence type="ECO:0000313" key="3">
    <source>
        <dbReference type="Ensembl" id="ENSMMUP00000074475.1"/>
    </source>
</evidence>
<dbReference type="InterPro" id="IPR036691">
    <property type="entry name" value="Endo/exonu/phosph_ase_sf"/>
</dbReference>
<name>A0A5F8ABY4_MACMU</name>
<reference evidence="3" key="4">
    <citation type="submission" date="2025-09" db="UniProtKB">
        <authorList>
            <consortium name="Ensembl"/>
        </authorList>
    </citation>
    <scope>IDENTIFICATION</scope>
    <source>
        <strain evidence="3">17573</strain>
    </source>
</reference>
<reference evidence="3" key="2">
    <citation type="submission" date="2019-01" db="EMBL/GenBank/DDBJ databases">
        <authorList>
            <person name="Graves T."/>
            <person name="Eichler E.E."/>
            <person name="Wilson R.K."/>
        </authorList>
    </citation>
    <scope>NUCLEOTIDE SEQUENCE [LARGE SCALE GENOMIC DNA]</scope>
    <source>
        <strain evidence="3">17573</strain>
    </source>
</reference>
<evidence type="ECO:0000259" key="2">
    <source>
        <dbReference type="PROSITE" id="PS50878"/>
    </source>
</evidence>
<accession>A0A5F8ABY4</accession>
<dbReference type="InterPro" id="IPR000477">
    <property type="entry name" value="RT_dom"/>
</dbReference>
<dbReference type="Proteomes" id="UP000006718">
    <property type="component" value="Chromosome 7"/>
</dbReference>
<protein>
    <recommendedName>
        <fullName evidence="1">RNA-directed DNA polymerase</fullName>
        <ecNumber evidence="1">2.7.7.49</ecNumber>
    </recommendedName>
</protein>
<dbReference type="Gene3D" id="3.60.10.10">
    <property type="entry name" value="Endonuclease/exonuclease/phosphatase"/>
    <property type="match status" value="1"/>
</dbReference>
<keyword evidence="4" id="KW-1185">Reference proteome</keyword>
<dbReference type="CDD" id="cd01650">
    <property type="entry name" value="RT_nLTR_like"/>
    <property type="match status" value="1"/>
</dbReference>
<dbReference type="OMA" id="FERVEWE"/>
<dbReference type="SUPFAM" id="SSF56672">
    <property type="entry name" value="DNA/RNA polymerases"/>
    <property type="match status" value="1"/>
</dbReference>
<dbReference type="Ensembl" id="ENSMMUT00000089197.1">
    <property type="protein sequence ID" value="ENSMMUP00000074475.1"/>
    <property type="gene ID" value="ENSMMUG00000063996.1"/>
</dbReference>
<organism evidence="3 4">
    <name type="scientific">Macaca mulatta</name>
    <name type="common">Rhesus macaque</name>
    <dbReference type="NCBI Taxonomy" id="9544"/>
    <lineage>
        <taxon>Eukaryota</taxon>
        <taxon>Metazoa</taxon>
        <taxon>Chordata</taxon>
        <taxon>Craniata</taxon>
        <taxon>Vertebrata</taxon>
        <taxon>Euteleostomi</taxon>
        <taxon>Mammalia</taxon>
        <taxon>Eutheria</taxon>
        <taxon>Euarchontoglires</taxon>
        <taxon>Primates</taxon>
        <taxon>Haplorrhini</taxon>
        <taxon>Catarrhini</taxon>
        <taxon>Cercopithecidae</taxon>
        <taxon>Cercopithecinae</taxon>
        <taxon>Macaca</taxon>
    </lineage>
</organism>
<dbReference type="InParanoid" id="A0A5F8ABY4"/>
<proteinExistence type="predicted"/>
<dbReference type="VEuPathDB" id="HostDB:ENSMMUG00000063996"/>
<dbReference type="AlphaFoldDB" id="A0A5F8ABY4"/>
<feature type="domain" description="Reverse transcriptase" evidence="2">
    <location>
        <begin position="93"/>
        <end position="350"/>
    </location>
</feature>
<dbReference type="PaxDb" id="9544-ENSMMUP00000033755"/>
<reference evidence="4" key="1">
    <citation type="journal article" date="2007" name="Science">
        <title>Evolutionary and biomedical insights from the rhesus macaque genome.</title>
        <authorList>
            <person name="Gibbs R.A."/>
            <person name="Rogers J."/>
            <person name="Katze M.G."/>
            <person name="Bumgarner R."/>
            <person name="Weinstock G.M."/>
            <person name="Mardis E.R."/>
            <person name="Remington K.A."/>
            <person name="Strausberg R.L."/>
            <person name="Venter J.C."/>
            <person name="Wilson R.K."/>
            <person name="Batzer M.A."/>
            <person name="Bustamante C.D."/>
            <person name="Eichler E.E."/>
            <person name="Hahn M.W."/>
            <person name="Hardison R.C."/>
            <person name="Makova K.D."/>
            <person name="Miller W."/>
            <person name="Milosavljevic A."/>
            <person name="Palermo R.E."/>
            <person name="Siepel A."/>
            <person name="Sikela J.M."/>
            <person name="Attaway T."/>
            <person name="Bell S."/>
            <person name="Bernard K.E."/>
            <person name="Buhay C.J."/>
            <person name="Chandrabose M.N."/>
            <person name="Dao M."/>
            <person name="Davis C."/>
            <person name="Delehaunty K.D."/>
            <person name="Ding Y."/>
            <person name="Dinh H.H."/>
            <person name="Dugan-Rocha S."/>
            <person name="Fulton L.A."/>
            <person name="Gabisi R.A."/>
            <person name="Garner T.T."/>
            <person name="Godfrey J."/>
            <person name="Hawes A.C."/>
            <person name="Hernandez J."/>
            <person name="Hines S."/>
            <person name="Holder M."/>
            <person name="Hume J."/>
            <person name="Jhangiani S.N."/>
            <person name="Joshi V."/>
            <person name="Khan Z.M."/>
            <person name="Kirkness E.F."/>
            <person name="Cree A."/>
            <person name="Fowler R.G."/>
            <person name="Lee S."/>
            <person name="Lewis L.R."/>
            <person name="Li Z."/>
            <person name="Liu Y.-S."/>
            <person name="Moore S.M."/>
            <person name="Muzny D."/>
            <person name="Nazareth L.V."/>
            <person name="Ngo D.N."/>
            <person name="Okwuonu G.O."/>
            <person name="Pai G."/>
            <person name="Parker D."/>
            <person name="Paul H.A."/>
            <person name="Pfannkoch C."/>
            <person name="Pohl C.S."/>
            <person name="Rogers Y.-H.C."/>
            <person name="Ruiz S.J."/>
            <person name="Sabo A."/>
            <person name="Santibanez J."/>
            <person name="Schneider B.W."/>
            <person name="Smith S.M."/>
            <person name="Sodergren E."/>
            <person name="Svatek A.F."/>
            <person name="Utterback T.R."/>
            <person name="Vattathil S."/>
            <person name="Warren W."/>
            <person name="White C.S."/>
            <person name="Chinwalla A.T."/>
            <person name="Feng Y."/>
            <person name="Halpern A.L."/>
            <person name="Hillier L.W."/>
            <person name="Huang X."/>
            <person name="Minx P."/>
            <person name="Nelson J.O."/>
            <person name="Pepin K.H."/>
            <person name="Qin X."/>
            <person name="Sutton G.G."/>
            <person name="Venter E."/>
            <person name="Walenz B.P."/>
            <person name="Wallis J.W."/>
            <person name="Worley K.C."/>
            <person name="Yang S.-P."/>
            <person name="Jones S.M."/>
            <person name="Marra M.A."/>
            <person name="Rocchi M."/>
            <person name="Schein J.E."/>
            <person name="Baertsch R."/>
            <person name="Clarke L."/>
            <person name="Csuros M."/>
            <person name="Glasscock J."/>
            <person name="Harris R.A."/>
            <person name="Havlak P."/>
            <person name="Jackson A.R."/>
            <person name="Jiang H."/>
            <person name="Liu Y."/>
            <person name="Messina D.N."/>
            <person name="Shen Y."/>
            <person name="Song H.X.-Z."/>
            <person name="Wylie T."/>
            <person name="Zhang L."/>
            <person name="Birney E."/>
            <person name="Han K."/>
            <person name="Konkel M.K."/>
            <person name="Lee J."/>
            <person name="Smit A.F.A."/>
            <person name="Ullmer B."/>
            <person name="Wang H."/>
            <person name="Xing J."/>
            <person name="Burhans R."/>
            <person name="Cheng Z."/>
            <person name="Karro J.E."/>
            <person name="Ma J."/>
            <person name="Raney B."/>
            <person name="She X."/>
            <person name="Cox M.J."/>
            <person name="Demuth J.P."/>
            <person name="Dumas L.J."/>
            <person name="Han S.-G."/>
            <person name="Hopkins J."/>
            <person name="Karimpour-Fard A."/>
            <person name="Kim Y.H."/>
            <person name="Pollack J.R."/>
            <person name="Vinar T."/>
            <person name="Addo-Quaye C."/>
            <person name="Degenhardt J."/>
            <person name="Denby A."/>
            <person name="Hubisz M.J."/>
            <person name="Indap A."/>
            <person name="Kosiol C."/>
            <person name="Lahn B.T."/>
            <person name="Lawson H.A."/>
            <person name="Marklein A."/>
            <person name="Nielsen R."/>
            <person name="Vallender E.J."/>
            <person name="Clark A.G."/>
            <person name="Ferguson B."/>
            <person name="Hernandez R.D."/>
            <person name="Hirani K."/>
            <person name="Kehrer-Sawatzki H."/>
            <person name="Kolb J."/>
            <person name="Patil S."/>
            <person name="Pu L.-L."/>
            <person name="Ren Y."/>
            <person name="Smith D.G."/>
            <person name="Wheeler D.A."/>
            <person name="Schenck I."/>
            <person name="Ball E.V."/>
            <person name="Chen R."/>
            <person name="Cooper D.N."/>
            <person name="Giardine B."/>
            <person name="Hsu F."/>
            <person name="Kent W.J."/>
            <person name="Lesk A."/>
            <person name="Nelson D.L."/>
            <person name="O'brien W.E."/>
            <person name="Pruefer K."/>
            <person name="Stenson P.D."/>
            <person name="Wallace J.C."/>
            <person name="Ke H."/>
            <person name="Liu X.-M."/>
            <person name="Wang P."/>
            <person name="Xiang A.P."/>
            <person name="Yang F."/>
            <person name="Barber G.P."/>
            <person name="Haussler D."/>
            <person name="Karolchik D."/>
            <person name="Kern A.D."/>
            <person name="Kuhn R.M."/>
            <person name="Smith K.E."/>
            <person name="Zwieg A.S."/>
        </authorList>
    </citation>
    <scope>NUCLEOTIDE SEQUENCE [LARGE SCALE GENOMIC DNA]</scope>
    <source>
        <strain evidence="4">17573</strain>
    </source>
</reference>
<dbReference type="Bgee" id="ENSMMUG00000063996">
    <property type="expression patterns" value="Expressed in liver and 5 other cell types or tissues"/>
</dbReference>
<reference evidence="3" key="3">
    <citation type="submission" date="2025-08" db="UniProtKB">
        <authorList>
            <consortium name="Ensembl"/>
        </authorList>
    </citation>
    <scope>IDENTIFICATION</scope>
    <source>
        <strain evidence="3">17573</strain>
    </source>
</reference>
<dbReference type="PROSITE" id="PS50878">
    <property type="entry name" value="RT_POL"/>
    <property type="match status" value="1"/>
</dbReference>